<evidence type="ECO:0000259" key="1">
    <source>
        <dbReference type="Pfam" id="PF13021"/>
    </source>
</evidence>
<organism evidence="2 3">
    <name type="scientific">Holtiella tumoricola</name>
    <dbReference type="NCBI Taxonomy" id="3018743"/>
    <lineage>
        <taxon>Bacteria</taxon>
        <taxon>Bacillati</taxon>
        <taxon>Bacillota</taxon>
        <taxon>Clostridia</taxon>
        <taxon>Lachnospirales</taxon>
        <taxon>Cellulosilyticaceae</taxon>
        <taxon>Holtiella</taxon>
    </lineage>
</organism>
<dbReference type="Proteomes" id="UP001169242">
    <property type="component" value="Unassembled WGS sequence"/>
</dbReference>
<dbReference type="AlphaFoldDB" id="A0AA42J0R7"/>
<dbReference type="InterPro" id="IPR024976">
    <property type="entry name" value="DUF3885"/>
</dbReference>
<reference evidence="2" key="1">
    <citation type="journal article" date="2023" name="Int. J. Syst. Evol. Microbiol.">
        <title>&lt;i&gt;Holtiella tumoricola&lt;/i&gt; gen. nov. sp. nov., isolated from a human clinical sample.</title>
        <authorList>
            <person name="Allen-Vercoe E."/>
            <person name="Daigneault M.C."/>
            <person name="Vancuren S.J."/>
            <person name="Cochrane K."/>
            <person name="O'Neal L.L."/>
            <person name="Sankaranarayanan K."/>
            <person name="Lawson P.A."/>
        </authorList>
    </citation>
    <scope>NUCLEOTIDE SEQUENCE</scope>
    <source>
        <strain evidence="2">CC70A</strain>
    </source>
</reference>
<dbReference type="EMBL" id="JAQIFT010000033">
    <property type="protein sequence ID" value="MDA3731386.1"/>
    <property type="molecule type" value="Genomic_DNA"/>
</dbReference>
<gene>
    <name evidence="2" type="ORF">PBV87_07840</name>
</gene>
<dbReference type="Pfam" id="PF13021">
    <property type="entry name" value="DUF3885"/>
    <property type="match status" value="1"/>
</dbReference>
<comment type="caution">
    <text evidence="2">The sequence shown here is derived from an EMBL/GenBank/DDBJ whole genome shotgun (WGS) entry which is preliminary data.</text>
</comment>
<name>A0AA42J0R7_9FIRM</name>
<dbReference type="RefSeq" id="WP_271011772.1">
    <property type="nucleotide sequence ID" value="NZ_JAQIFT010000033.1"/>
</dbReference>
<keyword evidence="3" id="KW-1185">Reference proteome</keyword>
<protein>
    <recommendedName>
        <fullName evidence="1">DUF3885 domain-containing protein</fullName>
    </recommendedName>
</protein>
<sequence length="338" mass="39260">MIITETTFEISWSNFCWIDSSADNQEDLCLHGNVTVTIEDTQLSYSCCTSAAALQMLRTLTQDHKITPYEQMLPCCGHSLFASDDLSKVTVSGCDNGIDYLVIHKENTVVIETEDGILYTVSLPKYRAKVLKFARAVEKFYLQCSPKILPTEPYEKDGYLAFWNEWTQHMFRAMHLYENQLLNRALLSTHYRNEWELDGGRPYDASQNVRKEYIGACLQIAVNLYIQQHFTNNLAVIYDDKYNCAVKNEKEFIESCLTSIESQSYPFHWVDEEETYYGTRHIWKANRIDIETLFRKIIISDLGDNTELDCSVYIVDLETGTVFFLYDDRGMDIFYELS</sequence>
<proteinExistence type="predicted"/>
<accession>A0AA42J0R7</accession>
<feature type="domain" description="DUF3885" evidence="1">
    <location>
        <begin position="187"/>
        <end position="334"/>
    </location>
</feature>
<evidence type="ECO:0000313" key="3">
    <source>
        <dbReference type="Proteomes" id="UP001169242"/>
    </source>
</evidence>
<evidence type="ECO:0000313" key="2">
    <source>
        <dbReference type="EMBL" id="MDA3731386.1"/>
    </source>
</evidence>